<dbReference type="PANTHER" id="PTHR43792:SF1">
    <property type="entry name" value="N-ACETYLTRANSFERASE DOMAIN-CONTAINING PROTEIN"/>
    <property type="match status" value="1"/>
</dbReference>
<evidence type="ECO:0000313" key="2">
    <source>
        <dbReference type="EMBL" id="MBC5728014.1"/>
    </source>
</evidence>
<comment type="caution">
    <text evidence="2">The sequence shown here is derived from an EMBL/GenBank/DDBJ whole genome shotgun (WGS) entry which is preliminary data.</text>
</comment>
<dbReference type="Pfam" id="PF13302">
    <property type="entry name" value="Acetyltransf_3"/>
    <property type="match status" value="1"/>
</dbReference>
<dbReference type="InterPro" id="IPR000182">
    <property type="entry name" value="GNAT_dom"/>
</dbReference>
<dbReference type="RefSeq" id="WP_186935218.1">
    <property type="nucleotide sequence ID" value="NZ_JACOPS010000002.1"/>
</dbReference>
<gene>
    <name evidence="2" type="ORF">H8R91_05670</name>
</gene>
<dbReference type="PANTHER" id="PTHR43792">
    <property type="entry name" value="GNAT FAMILY, PUTATIVE (AFU_ORTHOLOGUE AFUA_3G00765)-RELATED-RELATED"/>
    <property type="match status" value="1"/>
</dbReference>
<accession>A0ABR7HKF3</accession>
<evidence type="ECO:0000313" key="3">
    <source>
        <dbReference type="Proteomes" id="UP000636755"/>
    </source>
</evidence>
<dbReference type="EMBL" id="JACOPS010000002">
    <property type="protein sequence ID" value="MBC5728014.1"/>
    <property type="molecule type" value="Genomic_DNA"/>
</dbReference>
<sequence length="148" mass="17340">MITETERLFLRELTKDDFSALYAVLADSDIMQHYPYTFDKARVMNWIDKSIERYNIFGFGLWAVCLKDNGEMIGDCGLTMQIINNQIKPEIGYHFRKDMQHKGYAKEASIAVRDWTFINTPFNIMYSYMKKDNIPSAAVGTEWEKIKI</sequence>
<name>A0ABR7HKF3_9FIRM</name>
<proteinExistence type="predicted"/>
<protein>
    <submittedName>
        <fullName evidence="2">GNAT family N-acetyltransferase</fullName>
    </submittedName>
</protein>
<feature type="domain" description="N-acetyltransferase" evidence="1">
    <location>
        <begin position="7"/>
        <end position="139"/>
    </location>
</feature>
<dbReference type="Gene3D" id="3.40.630.30">
    <property type="match status" value="1"/>
</dbReference>
<dbReference type="InterPro" id="IPR016181">
    <property type="entry name" value="Acyl_CoA_acyltransferase"/>
</dbReference>
<keyword evidence="3" id="KW-1185">Reference proteome</keyword>
<organism evidence="2 3">
    <name type="scientific">Ruminococcus intestinalis</name>
    <dbReference type="NCBI Taxonomy" id="2763066"/>
    <lineage>
        <taxon>Bacteria</taxon>
        <taxon>Bacillati</taxon>
        <taxon>Bacillota</taxon>
        <taxon>Clostridia</taxon>
        <taxon>Eubacteriales</taxon>
        <taxon>Oscillospiraceae</taxon>
        <taxon>Ruminococcus</taxon>
    </lineage>
</organism>
<reference evidence="2 3" key="1">
    <citation type="submission" date="2020-08" db="EMBL/GenBank/DDBJ databases">
        <title>Genome public.</title>
        <authorList>
            <person name="Liu C."/>
            <person name="Sun Q."/>
        </authorList>
    </citation>
    <scope>NUCLEOTIDE SEQUENCE [LARGE SCALE GENOMIC DNA]</scope>
    <source>
        <strain evidence="2 3">NSJ-71</strain>
    </source>
</reference>
<dbReference type="SUPFAM" id="SSF55729">
    <property type="entry name" value="Acyl-CoA N-acyltransferases (Nat)"/>
    <property type="match status" value="1"/>
</dbReference>
<evidence type="ECO:0000259" key="1">
    <source>
        <dbReference type="Pfam" id="PF13302"/>
    </source>
</evidence>
<dbReference type="Proteomes" id="UP000636755">
    <property type="component" value="Unassembled WGS sequence"/>
</dbReference>
<dbReference type="InterPro" id="IPR051531">
    <property type="entry name" value="N-acetyltransferase"/>
</dbReference>